<name>A0A4R2L954_9FIRM</name>
<dbReference type="Pfam" id="PF06866">
    <property type="entry name" value="DUF1256"/>
    <property type="match status" value="1"/>
</dbReference>
<protein>
    <submittedName>
        <fullName evidence="1">Putative sporulation protein YyaC</fullName>
    </submittedName>
</protein>
<sequence>MYWIHPDFPDASQSFSNCLASMLRQYNKKNRPLVFVCIGTPSILGDCLGPVIGSILSVVPASGNSVPADIYGTLDAPVHALNFQDTCREIKKRHQKPFIIAIDAALGNSTQSGYVLLKKGPLHPGKGVGKKLPPIGHLQITGVFQDIFAPAAGHQMARFSRCISQGILKLYPALQCPKQSDLIDVFQIPANGNTAGNPADLDSGRFD</sequence>
<dbReference type="InterPro" id="IPR023430">
    <property type="entry name" value="Pept_HybD-like_dom_sf"/>
</dbReference>
<comment type="caution">
    <text evidence="1">The sequence shown here is derived from an EMBL/GenBank/DDBJ whole genome shotgun (WGS) entry which is preliminary data.</text>
</comment>
<proteinExistence type="predicted"/>
<dbReference type="Proteomes" id="UP000295711">
    <property type="component" value="Unassembled WGS sequence"/>
</dbReference>
<dbReference type="NCBIfam" id="TIGR02841">
    <property type="entry name" value="spore_YyaC"/>
    <property type="match status" value="1"/>
</dbReference>
<dbReference type="InterPro" id="IPR009665">
    <property type="entry name" value="YyaC"/>
</dbReference>
<dbReference type="AlphaFoldDB" id="A0A4R2L954"/>
<dbReference type="EMBL" id="SLXA01000008">
    <property type="protein sequence ID" value="TCO84253.1"/>
    <property type="molecule type" value="Genomic_DNA"/>
</dbReference>
<evidence type="ECO:0000313" key="1">
    <source>
        <dbReference type="EMBL" id="TCO84253.1"/>
    </source>
</evidence>
<evidence type="ECO:0000313" key="2">
    <source>
        <dbReference type="Proteomes" id="UP000295711"/>
    </source>
</evidence>
<dbReference type="SUPFAM" id="SSF53163">
    <property type="entry name" value="HybD-like"/>
    <property type="match status" value="1"/>
</dbReference>
<reference evidence="1 2" key="1">
    <citation type="submission" date="2019-03" db="EMBL/GenBank/DDBJ databases">
        <title>Genomic Encyclopedia of Type Strains, Phase IV (KMG-IV): sequencing the most valuable type-strain genomes for metagenomic binning, comparative biology and taxonomic classification.</title>
        <authorList>
            <person name="Goeker M."/>
        </authorList>
    </citation>
    <scope>NUCLEOTIDE SEQUENCE [LARGE SCALE GENOMIC DNA]</scope>
    <source>
        <strain evidence="1 2">DSM 28559</strain>
    </source>
</reference>
<gene>
    <name evidence="1" type="ORF">EV212_1089</name>
</gene>
<organism evidence="1 2">
    <name type="scientific">Frisingicoccus caecimuris</name>
    <dbReference type="NCBI Taxonomy" id="1796636"/>
    <lineage>
        <taxon>Bacteria</taxon>
        <taxon>Bacillati</taxon>
        <taxon>Bacillota</taxon>
        <taxon>Clostridia</taxon>
        <taxon>Lachnospirales</taxon>
        <taxon>Lachnospiraceae</taxon>
        <taxon>Frisingicoccus</taxon>
    </lineage>
</organism>
<accession>A0A4R2L954</accession>
<keyword evidence="2" id="KW-1185">Reference proteome</keyword>